<proteinExistence type="predicted"/>
<dbReference type="AlphaFoldDB" id="A0A0F9EC62"/>
<feature type="non-terminal residue" evidence="1">
    <location>
        <position position="1"/>
    </location>
</feature>
<name>A0A0F9EC62_9ZZZZ</name>
<reference evidence="1" key="1">
    <citation type="journal article" date="2015" name="Nature">
        <title>Complex archaea that bridge the gap between prokaryotes and eukaryotes.</title>
        <authorList>
            <person name="Spang A."/>
            <person name="Saw J.H."/>
            <person name="Jorgensen S.L."/>
            <person name="Zaremba-Niedzwiedzka K."/>
            <person name="Martijn J."/>
            <person name="Lind A.E."/>
            <person name="van Eijk R."/>
            <person name="Schleper C."/>
            <person name="Guy L."/>
            <person name="Ettema T.J."/>
        </authorList>
    </citation>
    <scope>NUCLEOTIDE SEQUENCE</scope>
</reference>
<sequence length="34" mass="3621">ACGYGGAIKKKIKKKKMAILASFAAKVDKTLIKP</sequence>
<dbReference type="EMBL" id="LAZR01028046">
    <property type="protein sequence ID" value="KKL63791.1"/>
    <property type="molecule type" value="Genomic_DNA"/>
</dbReference>
<evidence type="ECO:0000313" key="1">
    <source>
        <dbReference type="EMBL" id="KKL63791.1"/>
    </source>
</evidence>
<gene>
    <name evidence="1" type="ORF">LCGC14_2171590</name>
</gene>
<comment type="caution">
    <text evidence="1">The sequence shown here is derived from an EMBL/GenBank/DDBJ whole genome shotgun (WGS) entry which is preliminary data.</text>
</comment>
<organism evidence="1">
    <name type="scientific">marine sediment metagenome</name>
    <dbReference type="NCBI Taxonomy" id="412755"/>
    <lineage>
        <taxon>unclassified sequences</taxon>
        <taxon>metagenomes</taxon>
        <taxon>ecological metagenomes</taxon>
    </lineage>
</organism>
<accession>A0A0F9EC62</accession>
<protein>
    <submittedName>
        <fullName evidence="1">Uncharacterized protein</fullName>
    </submittedName>
</protein>